<accession>A0A9P4I8R5</accession>
<dbReference type="InterPro" id="IPR001155">
    <property type="entry name" value="OxRdtase_FMN_N"/>
</dbReference>
<dbReference type="PANTHER" id="PTHR22893:SF91">
    <property type="entry name" value="NADPH DEHYDROGENASE 2-RELATED"/>
    <property type="match status" value="1"/>
</dbReference>
<dbReference type="InterPro" id="IPR013785">
    <property type="entry name" value="Aldolase_TIM"/>
</dbReference>
<dbReference type="PANTHER" id="PTHR22893">
    <property type="entry name" value="NADH OXIDOREDUCTASE-RELATED"/>
    <property type="match status" value="1"/>
</dbReference>
<dbReference type="GO" id="GO:0003959">
    <property type="term" value="F:NADPH dehydrogenase activity"/>
    <property type="evidence" value="ECO:0007669"/>
    <property type="project" value="TreeGrafter"/>
</dbReference>
<dbReference type="FunFam" id="3.20.20.70:FF:000138">
    <property type="entry name" value="NADPH dehydrogenase 1"/>
    <property type="match status" value="1"/>
</dbReference>
<dbReference type="SUPFAM" id="SSF51395">
    <property type="entry name" value="FMN-linked oxidoreductases"/>
    <property type="match status" value="1"/>
</dbReference>
<sequence length="381" mass="42408">MEASHLFSPLGVGKCTLQHRVVMAPMTRRRALDGFVPNDLMRQYYEQRASTPGTLLITEATAVSPRSASLPHTPGLWTAEQIEGWKQVTSAVHARGSFIYVQVWMCGRAARPGAVKRGAEVISPSDVSIGEGHPQPRQLSEDEIQQCIEEFRQGAINAIEAGFDGVELHGANGYIIDQFTQDVSNHRDDKWGGSTENRARFGFEVAKAVANAIGSDRVAYRVSPWSRHHGMRMEDPIPQFTYLVKELRKLQLSYLHIVEARVQGNADTTGTESIDFLIDAWDNISPVVVAGGYNSNTAREVVDENHAKGRDVLVAFGRPFVSNPDLPLRIKDYLPIAKHNRELFYEVLKPEGYIDYSFYSVQAPHPALDRDIRREGIAVAA</sequence>
<protein>
    <submittedName>
        <fullName evidence="2">FMN-linked oxidoreductase</fullName>
    </submittedName>
</protein>
<name>A0A9P4I8R5_9PEZI</name>
<evidence type="ECO:0000313" key="2">
    <source>
        <dbReference type="EMBL" id="KAF2095553.1"/>
    </source>
</evidence>
<evidence type="ECO:0000313" key="3">
    <source>
        <dbReference type="Proteomes" id="UP000799772"/>
    </source>
</evidence>
<feature type="domain" description="NADH:flavin oxidoreductase/NADH oxidase N-terminal" evidence="1">
    <location>
        <begin position="6"/>
        <end position="334"/>
    </location>
</feature>
<dbReference type="Proteomes" id="UP000799772">
    <property type="component" value="Unassembled WGS sequence"/>
</dbReference>
<dbReference type="CDD" id="cd02933">
    <property type="entry name" value="OYE_like_FMN"/>
    <property type="match status" value="1"/>
</dbReference>
<reference evidence="2" key="1">
    <citation type="journal article" date="2020" name="Stud. Mycol.">
        <title>101 Dothideomycetes genomes: a test case for predicting lifestyles and emergence of pathogens.</title>
        <authorList>
            <person name="Haridas S."/>
            <person name="Albert R."/>
            <person name="Binder M."/>
            <person name="Bloem J."/>
            <person name="Labutti K."/>
            <person name="Salamov A."/>
            <person name="Andreopoulos B."/>
            <person name="Baker S."/>
            <person name="Barry K."/>
            <person name="Bills G."/>
            <person name="Bluhm B."/>
            <person name="Cannon C."/>
            <person name="Castanera R."/>
            <person name="Culley D."/>
            <person name="Daum C."/>
            <person name="Ezra D."/>
            <person name="Gonzalez J."/>
            <person name="Henrissat B."/>
            <person name="Kuo A."/>
            <person name="Liang C."/>
            <person name="Lipzen A."/>
            <person name="Lutzoni F."/>
            <person name="Magnuson J."/>
            <person name="Mondo S."/>
            <person name="Nolan M."/>
            <person name="Ohm R."/>
            <person name="Pangilinan J."/>
            <person name="Park H.-J."/>
            <person name="Ramirez L."/>
            <person name="Alfaro M."/>
            <person name="Sun H."/>
            <person name="Tritt A."/>
            <person name="Yoshinaga Y."/>
            <person name="Zwiers L.-H."/>
            <person name="Turgeon B."/>
            <person name="Goodwin S."/>
            <person name="Spatafora J."/>
            <person name="Crous P."/>
            <person name="Grigoriev I."/>
        </authorList>
    </citation>
    <scope>NUCLEOTIDE SEQUENCE</scope>
    <source>
        <strain evidence="2">CBS 133067</strain>
    </source>
</reference>
<dbReference type="Pfam" id="PF00724">
    <property type="entry name" value="Oxidored_FMN"/>
    <property type="match status" value="1"/>
</dbReference>
<gene>
    <name evidence="2" type="ORF">NA57DRAFT_67924</name>
</gene>
<dbReference type="OrthoDB" id="276546at2759"/>
<organism evidence="2 3">
    <name type="scientific">Rhizodiscina lignyota</name>
    <dbReference type="NCBI Taxonomy" id="1504668"/>
    <lineage>
        <taxon>Eukaryota</taxon>
        <taxon>Fungi</taxon>
        <taxon>Dikarya</taxon>
        <taxon>Ascomycota</taxon>
        <taxon>Pezizomycotina</taxon>
        <taxon>Dothideomycetes</taxon>
        <taxon>Pleosporomycetidae</taxon>
        <taxon>Aulographales</taxon>
        <taxon>Rhizodiscinaceae</taxon>
        <taxon>Rhizodiscina</taxon>
    </lineage>
</organism>
<proteinExistence type="predicted"/>
<keyword evidence="3" id="KW-1185">Reference proteome</keyword>
<dbReference type="Gene3D" id="3.20.20.70">
    <property type="entry name" value="Aldolase class I"/>
    <property type="match status" value="1"/>
</dbReference>
<comment type="caution">
    <text evidence="2">The sequence shown here is derived from an EMBL/GenBank/DDBJ whole genome shotgun (WGS) entry which is preliminary data.</text>
</comment>
<dbReference type="InterPro" id="IPR045247">
    <property type="entry name" value="Oye-like"/>
</dbReference>
<evidence type="ECO:0000259" key="1">
    <source>
        <dbReference type="Pfam" id="PF00724"/>
    </source>
</evidence>
<dbReference type="GO" id="GO:0010181">
    <property type="term" value="F:FMN binding"/>
    <property type="evidence" value="ECO:0007669"/>
    <property type="project" value="InterPro"/>
</dbReference>
<dbReference type="AlphaFoldDB" id="A0A9P4I8R5"/>
<dbReference type="EMBL" id="ML978131">
    <property type="protein sequence ID" value="KAF2095553.1"/>
    <property type="molecule type" value="Genomic_DNA"/>
</dbReference>